<dbReference type="EMBL" id="JANPWB010000001">
    <property type="protein sequence ID" value="KAJ1215755.1"/>
    <property type="molecule type" value="Genomic_DNA"/>
</dbReference>
<accession>A0AAV7WSM5</accession>
<evidence type="ECO:0000313" key="2">
    <source>
        <dbReference type="EMBL" id="KAJ1215755.1"/>
    </source>
</evidence>
<organism evidence="2 3">
    <name type="scientific">Pleurodeles waltl</name>
    <name type="common">Iberian ribbed newt</name>
    <dbReference type="NCBI Taxonomy" id="8319"/>
    <lineage>
        <taxon>Eukaryota</taxon>
        <taxon>Metazoa</taxon>
        <taxon>Chordata</taxon>
        <taxon>Craniata</taxon>
        <taxon>Vertebrata</taxon>
        <taxon>Euteleostomi</taxon>
        <taxon>Amphibia</taxon>
        <taxon>Batrachia</taxon>
        <taxon>Caudata</taxon>
        <taxon>Salamandroidea</taxon>
        <taxon>Salamandridae</taxon>
        <taxon>Pleurodelinae</taxon>
        <taxon>Pleurodeles</taxon>
    </lineage>
</organism>
<evidence type="ECO:0000313" key="3">
    <source>
        <dbReference type="Proteomes" id="UP001066276"/>
    </source>
</evidence>
<gene>
    <name evidence="2" type="ORF">NDU88_003363</name>
</gene>
<evidence type="ECO:0000256" key="1">
    <source>
        <dbReference type="SAM" id="MobiDB-lite"/>
    </source>
</evidence>
<dbReference type="AlphaFoldDB" id="A0AAV7WSM5"/>
<reference evidence="2" key="1">
    <citation type="journal article" date="2022" name="bioRxiv">
        <title>Sequencing and chromosome-scale assembly of the giantPleurodeles waltlgenome.</title>
        <authorList>
            <person name="Brown T."/>
            <person name="Elewa A."/>
            <person name="Iarovenko S."/>
            <person name="Subramanian E."/>
            <person name="Araus A.J."/>
            <person name="Petzold A."/>
            <person name="Susuki M."/>
            <person name="Suzuki K.-i.T."/>
            <person name="Hayashi T."/>
            <person name="Toyoda A."/>
            <person name="Oliveira C."/>
            <person name="Osipova E."/>
            <person name="Leigh N.D."/>
            <person name="Simon A."/>
            <person name="Yun M.H."/>
        </authorList>
    </citation>
    <scope>NUCLEOTIDE SEQUENCE</scope>
    <source>
        <strain evidence="2">20211129_DDA</strain>
        <tissue evidence="2">Liver</tissue>
    </source>
</reference>
<feature type="compositionally biased region" description="Polar residues" evidence="1">
    <location>
        <begin position="77"/>
        <end position="87"/>
    </location>
</feature>
<feature type="region of interest" description="Disordered" evidence="1">
    <location>
        <begin position="29"/>
        <end position="114"/>
    </location>
</feature>
<feature type="compositionally biased region" description="Basic and acidic residues" evidence="1">
    <location>
        <begin position="93"/>
        <end position="114"/>
    </location>
</feature>
<protein>
    <submittedName>
        <fullName evidence="2">Uncharacterized protein</fullName>
    </submittedName>
</protein>
<proteinExistence type="predicted"/>
<sequence>MKLQEIHLAWGAWPAADEAAHVRAALRGRERDPGRILPLKSPKNVTKSGPSNRGPRAEPWEVLLAKSGRTEGKMRASYTTRRSQNGSRLGKLCPDETAEHPNWEPRTRKPDFPR</sequence>
<keyword evidence="3" id="KW-1185">Reference proteome</keyword>
<dbReference type="Proteomes" id="UP001066276">
    <property type="component" value="Chromosome 1_1"/>
</dbReference>
<name>A0AAV7WSM5_PLEWA</name>
<comment type="caution">
    <text evidence="2">The sequence shown here is derived from an EMBL/GenBank/DDBJ whole genome shotgun (WGS) entry which is preliminary data.</text>
</comment>